<gene>
    <name evidence="1" type="ORF">HINF_LOCUS22826</name>
    <name evidence="2" type="ORF">HINF_LOCUS78461</name>
</gene>
<comment type="caution">
    <text evidence="1">The sequence shown here is derived from an EMBL/GenBank/DDBJ whole genome shotgun (WGS) entry which is preliminary data.</text>
</comment>
<accession>A0AA86PCB6</accession>
<evidence type="ECO:0000313" key="2">
    <source>
        <dbReference type="EMBL" id="CAL6115069.1"/>
    </source>
</evidence>
<dbReference type="Proteomes" id="UP001642409">
    <property type="component" value="Unassembled WGS sequence"/>
</dbReference>
<organism evidence="1">
    <name type="scientific">Hexamita inflata</name>
    <dbReference type="NCBI Taxonomy" id="28002"/>
    <lineage>
        <taxon>Eukaryota</taxon>
        <taxon>Metamonada</taxon>
        <taxon>Diplomonadida</taxon>
        <taxon>Hexamitidae</taxon>
        <taxon>Hexamitinae</taxon>
        <taxon>Hexamita</taxon>
    </lineage>
</organism>
<evidence type="ECO:0000313" key="3">
    <source>
        <dbReference type="Proteomes" id="UP001642409"/>
    </source>
</evidence>
<evidence type="ECO:0000313" key="1">
    <source>
        <dbReference type="EMBL" id="CAI9935181.1"/>
    </source>
</evidence>
<keyword evidence="3" id="KW-1185">Reference proteome</keyword>
<dbReference type="AlphaFoldDB" id="A0AA86PCB6"/>
<dbReference type="EMBL" id="CAXDID020000852">
    <property type="protein sequence ID" value="CAL6115069.1"/>
    <property type="molecule type" value="Genomic_DNA"/>
</dbReference>
<protein>
    <submittedName>
        <fullName evidence="2">Hypothetical_protein</fullName>
    </submittedName>
</protein>
<dbReference type="EMBL" id="CATOUU010000596">
    <property type="protein sequence ID" value="CAI9935181.1"/>
    <property type="molecule type" value="Genomic_DNA"/>
</dbReference>
<sequence>MFMFTDYTQNIDVGIEVFNENVNAFALFGFNLKTNIVKDSQVNISLNFEVFHGALICIICDVEIYNCSLVFVASGKQLSGLVGEAPYSVFLQQSFIQYRLTSINASGIVNQINNANANISIIDCKLTGSNLIESGYNGYIACEIVQPIIIIISSFVVCTDNIQSLGNQSAMFVINGIITQSCDICGVQKVVYGLCGDSLLYAVEHNGLLTCDSPFEYMNNQCQCMYGYLRDGSVCVDVIDAILNISSKIDNNGQIQQLKYNISRIQQQFVSLDNTTQVITKQIYNDINYSIFNLENIIIQNMFQINNLLDITTTNFNQYIIDQVQLINFSITTNLTQIQTFIIGNYSQIDLQMQSQIIGINNNIQNMSLNIQTQNNSIFNIHTLTNNTITSFSNTINFENTTIFDLNFTVNENISNINLSLNASKLLIQQQKLLIQKLQQQISCLNLGEDAKFTGNLCIQKYNITCSDSLSCNQYIYVSVYDVTSVTDQVTSSGNFSSGYVFSNTKVIKNAFIDVSDGVYSTVQPLFQSQNVFNNIKIQIGTQTVSSGSMLTTSSSIVVNLVNIVSKTGSIITVNTASQLNIFLASSSSVNIINLFVNLNFAMSDGNITLIKNIEGVLNISGYQIIGQYQSSKTVTMIGNQISTTVSYIQLVSFNPDLYNVGPDSSYLLGYAVDSIFNVDQIAIILGNSTNYQIATTSLSSSYPFGGIITNMGSSTKANIQNVILNSYLKYNTYQLTNCGFLVGQASMAASTIQISKVCFQQVADCTLVTKVYYIGLIGQAYGNVSLQSLSVSLSVQLSVPTVTIQYVGIVGQLNSNCPIVEVINLKASVNVSSISNRYVGTVFGYQAGNNSTISNASISNSNLSSATFVGGIIGYVKSTNQTIYNTTLFQSNVTGTASYIGGLVGQCDSTKLTVTSSIISSVRISTGGSFLGIIIGGQSGTGNTQTITSSASIGSNYANGVLLANCLSLTNALVQKGC</sequence>
<reference evidence="2 3" key="2">
    <citation type="submission" date="2024-07" db="EMBL/GenBank/DDBJ databases">
        <authorList>
            <person name="Akdeniz Z."/>
        </authorList>
    </citation>
    <scope>NUCLEOTIDE SEQUENCE [LARGE SCALE GENOMIC DNA]</scope>
</reference>
<name>A0AA86PCB6_9EUKA</name>
<dbReference type="Gene3D" id="2.160.20.110">
    <property type="match status" value="1"/>
</dbReference>
<reference evidence="1" key="1">
    <citation type="submission" date="2023-06" db="EMBL/GenBank/DDBJ databases">
        <authorList>
            <person name="Kurt Z."/>
        </authorList>
    </citation>
    <scope>NUCLEOTIDE SEQUENCE</scope>
</reference>
<proteinExistence type="predicted"/>